<reference evidence="1 2" key="1">
    <citation type="submission" date="2014-06" db="EMBL/GenBank/DDBJ databases">
        <authorList>
            <consortium name="DOE Joint Genome Institute"/>
            <person name="Kuo A."/>
            <person name="Kohler A."/>
            <person name="Nagy L.G."/>
            <person name="Floudas D."/>
            <person name="Copeland A."/>
            <person name="Barry K.W."/>
            <person name="Cichocki N."/>
            <person name="Veneault-Fourrey C."/>
            <person name="LaButti K."/>
            <person name="Lindquist E.A."/>
            <person name="Lipzen A."/>
            <person name="Lundell T."/>
            <person name="Morin E."/>
            <person name="Murat C."/>
            <person name="Sun H."/>
            <person name="Tunlid A."/>
            <person name="Henrissat B."/>
            <person name="Grigoriev I.V."/>
            <person name="Hibbett D.S."/>
            <person name="Martin F."/>
            <person name="Nordberg H.P."/>
            <person name="Cantor M.N."/>
            <person name="Hua S.X."/>
        </authorList>
    </citation>
    <scope>NUCLEOTIDE SEQUENCE [LARGE SCALE GENOMIC DNA]</scope>
    <source>
        <strain evidence="1 2">ATCC 200175</strain>
    </source>
</reference>
<evidence type="ECO:0000313" key="2">
    <source>
        <dbReference type="Proteomes" id="UP000053647"/>
    </source>
</evidence>
<evidence type="ECO:0000313" key="1">
    <source>
        <dbReference type="EMBL" id="KIJ13219.1"/>
    </source>
</evidence>
<name>A0A0C9SVA6_PAXIN</name>
<protein>
    <submittedName>
        <fullName evidence="1">Uncharacterized protein</fullName>
    </submittedName>
</protein>
<dbReference type="OrthoDB" id="410267at2759"/>
<accession>A0A0C9SVA6</accession>
<dbReference type="AlphaFoldDB" id="A0A0C9SVA6"/>
<dbReference type="Proteomes" id="UP000053647">
    <property type="component" value="Unassembled WGS sequence"/>
</dbReference>
<reference evidence="2" key="2">
    <citation type="submission" date="2015-01" db="EMBL/GenBank/DDBJ databases">
        <title>Evolutionary Origins and Diversification of the Mycorrhizal Mutualists.</title>
        <authorList>
            <consortium name="DOE Joint Genome Institute"/>
            <consortium name="Mycorrhizal Genomics Consortium"/>
            <person name="Kohler A."/>
            <person name="Kuo A."/>
            <person name="Nagy L.G."/>
            <person name="Floudas D."/>
            <person name="Copeland A."/>
            <person name="Barry K.W."/>
            <person name="Cichocki N."/>
            <person name="Veneault-Fourrey C."/>
            <person name="LaButti K."/>
            <person name="Lindquist E.A."/>
            <person name="Lipzen A."/>
            <person name="Lundell T."/>
            <person name="Morin E."/>
            <person name="Murat C."/>
            <person name="Riley R."/>
            <person name="Ohm R."/>
            <person name="Sun H."/>
            <person name="Tunlid A."/>
            <person name="Henrissat B."/>
            <person name="Grigoriev I.V."/>
            <person name="Hibbett D.S."/>
            <person name="Martin F."/>
        </authorList>
    </citation>
    <scope>NUCLEOTIDE SEQUENCE [LARGE SCALE GENOMIC DNA]</scope>
    <source>
        <strain evidence="2">ATCC 200175</strain>
    </source>
</reference>
<keyword evidence="2" id="KW-1185">Reference proteome</keyword>
<organism evidence="1 2">
    <name type="scientific">Paxillus involutus ATCC 200175</name>
    <dbReference type="NCBI Taxonomy" id="664439"/>
    <lineage>
        <taxon>Eukaryota</taxon>
        <taxon>Fungi</taxon>
        <taxon>Dikarya</taxon>
        <taxon>Basidiomycota</taxon>
        <taxon>Agaricomycotina</taxon>
        <taxon>Agaricomycetes</taxon>
        <taxon>Agaricomycetidae</taxon>
        <taxon>Boletales</taxon>
        <taxon>Paxilineae</taxon>
        <taxon>Paxillaceae</taxon>
        <taxon>Paxillus</taxon>
    </lineage>
</organism>
<proteinExistence type="predicted"/>
<dbReference type="HOGENOM" id="CLU_1240467_0_0_1"/>
<gene>
    <name evidence="1" type="ORF">PAXINDRAFT_13969</name>
</gene>
<dbReference type="EMBL" id="KN819354">
    <property type="protein sequence ID" value="KIJ13219.1"/>
    <property type="molecule type" value="Genomic_DNA"/>
</dbReference>
<sequence>MSGIKREDNQPANFQNRKSKLELVQLGNRNESSPTRPPHQPTCVATFALPLVGHPGIKKMYDDGIGNAATVSTHDGVSLIFCTCCSPYCRLRDPLYWVHDADTLHAGLVLSSFGLSAFWSSEVVHVFFPGDTSAFLLVLALGTAIPMLIGPFTIRSVPLPLPSPGTKHDATTEGYNHIPIADDGVFIANPEGAEIDAEEACAPFLSYEYEHSSCLPSGAILSG</sequence>